<dbReference type="EMBL" id="JAFFGZ010000009">
    <property type="protein sequence ID" value="KAK4638881.1"/>
    <property type="molecule type" value="Genomic_DNA"/>
</dbReference>
<gene>
    <name evidence="4" type="ORF">QC761_703690</name>
</gene>
<proteinExistence type="inferred from homology"/>
<evidence type="ECO:0000256" key="1">
    <source>
        <dbReference type="ARBA" id="ARBA00006066"/>
    </source>
</evidence>
<keyword evidence="3" id="KW-0812">Transmembrane</keyword>
<dbReference type="SUPFAM" id="SSF102588">
    <property type="entry name" value="LmbE-like"/>
    <property type="match status" value="1"/>
</dbReference>
<name>A0ABR0F4Y2_9PEZI</name>
<sequence length="306" mass="34535">MQKLTRKPAQLLGMIPRRASRWLVRLAVLAVIVPLILQWLVAYVVGSDARILPPELLLARNLLLVTAHPDDECLFFSPSILGVLDRNKRVTGGLLVMSTGNNYGKGDTRKTELAGSCEALGISADRCVALDHPDLQDNPREWWNTELIEGFVHEHVRKWDIDAIITFDEGGVSGHINHRAVSAAVSHYTATNPQSPIAYTLTTTSLLRKYTILGDLPYTVLPFLWRIIEALSYPAITAEVREGGTALVANTWHRYLLTRRAFAQHDSQYSWDRHLYMILSRYVWFNDLKRLPHTAADEAFRTAVKT</sequence>
<dbReference type="GeneID" id="87901425"/>
<evidence type="ECO:0000256" key="2">
    <source>
        <dbReference type="ARBA" id="ARBA00012176"/>
    </source>
</evidence>
<organism evidence="4 5">
    <name type="scientific">Podospora bellae-mahoneyi</name>
    <dbReference type="NCBI Taxonomy" id="2093777"/>
    <lineage>
        <taxon>Eukaryota</taxon>
        <taxon>Fungi</taxon>
        <taxon>Dikarya</taxon>
        <taxon>Ascomycota</taxon>
        <taxon>Pezizomycotina</taxon>
        <taxon>Sordariomycetes</taxon>
        <taxon>Sordariomycetidae</taxon>
        <taxon>Sordariales</taxon>
        <taxon>Podosporaceae</taxon>
        <taxon>Podospora</taxon>
    </lineage>
</organism>
<comment type="caution">
    <text evidence="4">The sequence shown here is derived from an EMBL/GenBank/DDBJ whole genome shotgun (WGS) entry which is preliminary data.</text>
</comment>
<reference evidence="4 5" key="1">
    <citation type="journal article" date="2023" name="bioRxiv">
        <title>High-quality genome assemblies of four members of thePodospora anserinaspecies complex.</title>
        <authorList>
            <person name="Ament-Velasquez S.L."/>
            <person name="Vogan A.A."/>
            <person name="Wallerman O."/>
            <person name="Hartmann F."/>
            <person name="Gautier V."/>
            <person name="Silar P."/>
            <person name="Giraud T."/>
            <person name="Johannesson H."/>
        </authorList>
    </citation>
    <scope>NUCLEOTIDE SEQUENCE [LARGE SCALE GENOMIC DNA]</scope>
    <source>
        <strain evidence="4 5">CBS 112042</strain>
    </source>
</reference>
<evidence type="ECO:0000313" key="5">
    <source>
        <dbReference type="Proteomes" id="UP001322138"/>
    </source>
</evidence>
<evidence type="ECO:0000256" key="3">
    <source>
        <dbReference type="SAM" id="Phobius"/>
    </source>
</evidence>
<protein>
    <recommendedName>
        <fullName evidence="2">N-acetylglucosaminylphosphatidylinositol deacetylase</fullName>
        <ecNumber evidence="2">3.5.1.89</ecNumber>
    </recommendedName>
</protein>
<keyword evidence="5" id="KW-1185">Reference proteome</keyword>
<dbReference type="PANTHER" id="PTHR12993">
    <property type="entry name" value="N-ACETYLGLUCOSAMINYL-PHOSPHATIDYLINOSITOL DE-N-ACETYLASE-RELATED"/>
    <property type="match status" value="1"/>
</dbReference>
<comment type="similarity">
    <text evidence="1">Belongs to the PIGL family.</text>
</comment>
<accession>A0ABR0F4Y2</accession>
<dbReference type="InterPro" id="IPR024078">
    <property type="entry name" value="LmbE-like_dom_sf"/>
</dbReference>
<evidence type="ECO:0000313" key="4">
    <source>
        <dbReference type="EMBL" id="KAK4638881.1"/>
    </source>
</evidence>
<feature type="transmembrane region" description="Helical" evidence="3">
    <location>
        <begin position="22"/>
        <end position="45"/>
    </location>
</feature>
<keyword evidence="3" id="KW-1133">Transmembrane helix</keyword>
<dbReference type="PANTHER" id="PTHR12993:SF11">
    <property type="entry name" value="N-ACETYLGLUCOSAMINYL-PHOSPHATIDYLINOSITOL DE-N-ACETYLASE"/>
    <property type="match status" value="1"/>
</dbReference>
<dbReference type="Proteomes" id="UP001322138">
    <property type="component" value="Unassembled WGS sequence"/>
</dbReference>
<dbReference type="Pfam" id="PF02585">
    <property type="entry name" value="PIG-L"/>
    <property type="match status" value="1"/>
</dbReference>
<dbReference type="RefSeq" id="XP_062727857.1">
    <property type="nucleotide sequence ID" value="XM_062881943.1"/>
</dbReference>
<keyword evidence="3" id="KW-0472">Membrane</keyword>
<dbReference type="Gene3D" id="3.40.50.10320">
    <property type="entry name" value="LmbE-like"/>
    <property type="match status" value="1"/>
</dbReference>
<dbReference type="InterPro" id="IPR003737">
    <property type="entry name" value="GlcNAc_PI_deacetylase-related"/>
</dbReference>
<dbReference type="EC" id="3.5.1.89" evidence="2"/>